<dbReference type="Gene3D" id="3.90.78.10">
    <property type="entry name" value="UDP-N-acetylenolpyruvoylglucosamine reductase, C-terminal domain"/>
    <property type="match status" value="1"/>
</dbReference>
<evidence type="ECO:0000259" key="17">
    <source>
        <dbReference type="PROSITE" id="PS51387"/>
    </source>
</evidence>
<evidence type="ECO:0000256" key="13">
    <source>
        <dbReference type="ARBA" id="ARBA00023306"/>
    </source>
</evidence>
<comment type="cofactor">
    <cofactor evidence="1 16">
        <name>FAD</name>
        <dbReference type="ChEBI" id="CHEBI:57692"/>
    </cofactor>
</comment>
<dbReference type="HAMAP" id="MF_00037">
    <property type="entry name" value="MurB"/>
    <property type="match status" value="1"/>
</dbReference>
<comment type="pathway">
    <text evidence="4 16">Cell wall biogenesis; peptidoglycan biosynthesis.</text>
</comment>
<evidence type="ECO:0000313" key="18">
    <source>
        <dbReference type="EMBL" id="KRM02132.1"/>
    </source>
</evidence>
<keyword evidence="14 16" id="KW-0961">Cell wall biogenesis/degradation</keyword>
<evidence type="ECO:0000256" key="2">
    <source>
        <dbReference type="ARBA" id="ARBA00003921"/>
    </source>
</evidence>
<evidence type="ECO:0000256" key="16">
    <source>
        <dbReference type="HAMAP-Rule" id="MF_00037"/>
    </source>
</evidence>
<dbReference type="GO" id="GO:0008360">
    <property type="term" value="P:regulation of cell shape"/>
    <property type="evidence" value="ECO:0007669"/>
    <property type="project" value="UniProtKB-KW"/>
</dbReference>
<dbReference type="InterPro" id="IPR006094">
    <property type="entry name" value="Oxid_FAD_bind_N"/>
</dbReference>
<dbReference type="eggNOG" id="COG0812">
    <property type="taxonomic scope" value="Bacteria"/>
</dbReference>
<dbReference type="PATRIC" id="fig|1423767.3.peg.1796"/>
<feature type="domain" description="FAD-binding PCMH-type" evidence="17">
    <location>
        <begin position="47"/>
        <end position="212"/>
    </location>
</feature>
<dbReference type="Pfam" id="PF02873">
    <property type="entry name" value="MurB_C"/>
    <property type="match status" value="1"/>
</dbReference>
<keyword evidence="12 16" id="KW-0560">Oxidoreductase</keyword>
<evidence type="ECO:0000256" key="1">
    <source>
        <dbReference type="ARBA" id="ARBA00001974"/>
    </source>
</evidence>
<organism evidence="18 19">
    <name type="scientific">Lactobacillus kitasatonis DSM 16761 = JCM 1039</name>
    <dbReference type="NCBI Taxonomy" id="1423767"/>
    <lineage>
        <taxon>Bacteria</taxon>
        <taxon>Bacillati</taxon>
        <taxon>Bacillota</taxon>
        <taxon>Bacilli</taxon>
        <taxon>Lactobacillales</taxon>
        <taxon>Lactobacillaceae</taxon>
        <taxon>Lactobacillus</taxon>
    </lineage>
</organism>
<dbReference type="Pfam" id="PF01565">
    <property type="entry name" value="FAD_binding_4"/>
    <property type="match status" value="1"/>
</dbReference>
<evidence type="ECO:0000256" key="5">
    <source>
        <dbReference type="ARBA" id="ARBA00022490"/>
    </source>
</evidence>
<keyword evidence="9 16" id="KW-0521">NADP</keyword>
<dbReference type="PANTHER" id="PTHR21071">
    <property type="entry name" value="UDP-N-ACETYLENOLPYRUVOYLGLUCOSAMINE REDUCTASE"/>
    <property type="match status" value="1"/>
</dbReference>
<evidence type="ECO:0000256" key="9">
    <source>
        <dbReference type="ARBA" id="ARBA00022857"/>
    </source>
</evidence>
<dbReference type="InterPro" id="IPR016166">
    <property type="entry name" value="FAD-bd_PCMH"/>
</dbReference>
<evidence type="ECO:0000256" key="14">
    <source>
        <dbReference type="ARBA" id="ARBA00023316"/>
    </source>
</evidence>
<evidence type="ECO:0000256" key="10">
    <source>
        <dbReference type="ARBA" id="ARBA00022960"/>
    </source>
</evidence>
<proteinExistence type="inferred from homology"/>
<dbReference type="Gene3D" id="3.30.465.10">
    <property type="match status" value="1"/>
</dbReference>
<evidence type="ECO:0000256" key="6">
    <source>
        <dbReference type="ARBA" id="ARBA00022618"/>
    </source>
</evidence>
<dbReference type="Proteomes" id="UP000051307">
    <property type="component" value="Unassembled WGS sequence"/>
</dbReference>
<evidence type="ECO:0000313" key="19">
    <source>
        <dbReference type="Proteomes" id="UP000051307"/>
    </source>
</evidence>
<feature type="active site" evidence="16">
    <location>
        <position position="311"/>
    </location>
</feature>
<dbReference type="GO" id="GO:0008762">
    <property type="term" value="F:UDP-N-acetylmuramate dehydrogenase activity"/>
    <property type="evidence" value="ECO:0007669"/>
    <property type="project" value="UniProtKB-UniRule"/>
</dbReference>
<comment type="subcellular location">
    <subcellularLocation>
        <location evidence="3 16">Cytoplasm</location>
    </subcellularLocation>
</comment>
<dbReference type="GO" id="GO:0071949">
    <property type="term" value="F:FAD binding"/>
    <property type="evidence" value="ECO:0007669"/>
    <property type="project" value="InterPro"/>
</dbReference>
<dbReference type="PANTHER" id="PTHR21071:SF4">
    <property type="entry name" value="UDP-N-ACETYLENOLPYRUVOYLGLUCOSAMINE REDUCTASE"/>
    <property type="match status" value="1"/>
</dbReference>
<dbReference type="NCBIfam" id="NF010480">
    <property type="entry name" value="PRK13905.1"/>
    <property type="match status" value="1"/>
</dbReference>
<feature type="active site" description="Proton donor" evidence="16">
    <location>
        <position position="241"/>
    </location>
</feature>
<dbReference type="GO" id="GO:0005829">
    <property type="term" value="C:cytosol"/>
    <property type="evidence" value="ECO:0007669"/>
    <property type="project" value="TreeGrafter"/>
</dbReference>
<evidence type="ECO:0000256" key="12">
    <source>
        <dbReference type="ARBA" id="ARBA00023002"/>
    </source>
</evidence>
<keyword evidence="10 16" id="KW-0133">Cell shape</keyword>
<dbReference type="EMBL" id="AZFU01000044">
    <property type="protein sequence ID" value="KRM02132.1"/>
    <property type="molecule type" value="Genomic_DNA"/>
</dbReference>
<evidence type="ECO:0000256" key="3">
    <source>
        <dbReference type="ARBA" id="ARBA00004496"/>
    </source>
</evidence>
<evidence type="ECO:0000256" key="4">
    <source>
        <dbReference type="ARBA" id="ARBA00004752"/>
    </source>
</evidence>
<dbReference type="GO" id="GO:0071555">
    <property type="term" value="P:cell wall organization"/>
    <property type="evidence" value="ECO:0007669"/>
    <property type="project" value="UniProtKB-KW"/>
</dbReference>
<dbReference type="EC" id="1.3.1.98" evidence="16"/>
<keyword evidence="7 16" id="KW-0285">Flavoprotein</keyword>
<dbReference type="GO" id="GO:0051301">
    <property type="term" value="P:cell division"/>
    <property type="evidence" value="ECO:0007669"/>
    <property type="project" value="UniProtKB-KW"/>
</dbReference>
<dbReference type="InterPro" id="IPR016169">
    <property type="entry name" value="FAD-bd_PCMH_sub2"/>
</dbReference>
<keyword evidence="6 16" id="KW-0132">Cell division</keyword>
<evidence type="ECO:0000256" key="11">
    <source>
        <dbReference type="ARBA" id="ARBA00022984"/>
    </source>
</evidence>
<dbReference type="UniPathway" id="UPA00219"/>
<dbReference type="AlphaFoldDB" id="A0A0R1VEK8"/>
<keyword evidence="13 16" id="KW-0131">Cell cycle</keyword>
<comment type="similarity">
    <text evidence="16">Belongs to the MurB family.</text>
</comment>
<dbReference type="InterPro" id="IPR016167">
    <property type="entry name" value="FAD-bd_PCMH_sub1"/>
</dbReference>
<keyword evidence="5 16" id="KW-0963">Cytoplasm</keyword>
<keyword evidence="8 16" id="KW-0274">FAD</keyword>
<evidence type="ECO:0000256" key="15">
    <source>
        <dbReference type="ARBA" id="ARBA00048914"/>
    </source>
</evidence>
<evidence type="ECO:0000256" key="7">
    <source>
        <dbReference type="ARBA" id="ARBA00022630"/>
    </source>
</evidence>
<accession>A0A0R1VEK8</accession>
<evidence type="ECO:0000256" key="8">
    <source>
        <dbReference type="ARBA" id="ARBA00022827"/>
    </source>
</evidence>
<dbReference type="SUPFAM" id="SSF56194">
    <property type="entry name" value="Uridine diphospho-N-Acetylenolpyruvylglucosamine reductase, MurB, C-terminal domain"/>
    <property type="match status" value="1"/>
</dbReference>
<sequence>MMKLGLLCGKIKQETKLGGKIVELLDLKEQGIDIKEQIPLSRYTFTQTGGAAEYLAFPKSTEEVEKLVKVTRENKIPLTIIGNASNLIIRDGGIDGLVIILTDLKKIEVKGNKVTVDAGARIIDTAFTAAHHGLSGMEFAAGIPGSIGGGVFMNAGAYGGEMQEVVESVKVLTRDGELKTYSNKEMEFSYRHSLVQDNGDIVLSATFSLKPGDKLEILDHMHYLNALRQYKQPLEYPSCGSVFKRPTGHFVGPMIIKAGLQGKQIGGAQDSTKHAGFIVNKGGATATDYLNLIHLIQKTIKEKFDIDLHTEVRIIGKEK</sequence>
<dbReference type="InterPro" id="IPR036318">
    <property type="entry name" value="FAD-bd_PCMH-like_sf"/>
</dbReference>
<comment type="catalytic activity">
    <reaction evidence="15 16">
        <text>UDP-N-acetyl-alpha-D-muramate + NADP(+) = UDP-N-acetyl-3-O-(1-carboxyvinyl)-alpha-D-glucosamine + NADPH + H(+)</text>
        <dbReference type="Rhea" id="RHEA:12248"/>
        <dbReference type="ChEBI" id="CHEBI:15378"/>
        <dbReference type="ChEBI" id="CHEBI:57783"/>
        <dbReference type="ChEBI" id="CHEBI:58349"/>
        <dbReference type="ChEBI" id="CHEBI:68483"/>
        <dbReference type="ChEBI" id="CHEBI:70757"/>
        <dbReference type="EC" id="1.3.1.98"/>
    </reaction>
</comment>
<protein>
    <recommendedName>
        <fullName evidence="16">UDP-N-acetylenolpyruvoylglucosamine reductase</fullName>
        <ecNumber evidence="16">1.3.1.98</ecNumber>
    </recommendedName>
    <alternativeName>
        <fullName evidence="16">UDP-N-acetylmuramate dehydrogenase</fullName>
    </alternativeName>
</protein>
<dbReference type="InterPro" id="IPR003170">
    <property type="entry name" value="MurB"/>
</dbReference>
<keyword evidence="11 16" id="KW-0573">Peptidoglycan synthesis</keyword>
<dbReference type="PROSITE" id="PS51387">
    <property type="entry name" value="FAD_PCMH"/>
    <property type="match status" value="1"/>
</dbReference>
<dbReference type="Gene3D" id="3.30.43.10">
    <property type="entry name" value="Uridine Diphospho-n-acetylenolpyruvylglucosamine Reductase, domain 2"/>
    <property type="match status" value="1"/>
</dbReference>
<name>A0A0R1VEK8_9LACO</name>
<dbReference type="GO" id="GO:0009252">
    <property type="term" value="P:peptidoglycan biosynthetic process"/>
    <property type="evidence" value="ECO:0007669"/>
    <property type="project" value="UniProtKB-UniRule"/>
</dbReference>
<dbReference type="InterPro" id="IPR036635">
    <property type="entry name" value="MurB_C_sf"/>
</dbReference>
<dbReference type="InterPro" id="IPR011601">
    <property type="entry name" value="MurB_C"/>
</dbReference>
<dbReference type="SUPFAM" id="SSF56176">
    <property type="entry name" value="FAD-binding/transporter-associated domain-like"/>
    <property type="match status" value="1"/>
</dbReference>
<comment type="function">
    <text evidence="2 16">Cell wall formation.</text>
</comment>
<comment type="caution">
    <text evidence="18">The sequence shown here is derived from an EMBL/GenBank/DDBJ whole genome shotgun (WGS) entry which is preliminary data.</text>
</comment>
<feature type="active site" evidence="16">
    <location>
        <position position="191"/>
    </location>
</feature>
<reference evidence="18 19" key="1">
    <citation type="journal article" date="2015" name="Genome Announc.">
        <title>Expanding the biotechnology potential of lactobacilli through comparative genomics of 213 strains and associated genera.</title>
        <authorList>
            <person name="Sun Z."/>
            <person name="Harris H.M."/>
            <person name="McCann A."/>
            <person name="Guo C."/>
            <person name="Argimon S."/>
            <person name="Zhang W."/>
            <person name="Yang X."/>
            <person name="Jeffery I.B."/>
            <person name="Cooney J.C."/>
            <person name="Kagawa T.F."/>
            <person name="Liu W."/>
            <person name="Song Y."/>
            <person name="Salvetti E."/>
            <person name="Wrobel A."/>
            <person name="Rasinkangas P."/>
            <person name="Parkhill J."/>
            <person name="Rea M.C."/>
            <person name="O'Sullivan O."/>
            <person name="Ritari J."/>
            <person name="Douillard F.P."/>
            <person name="Paul Ross R."/>
            <person name="Yang R."/>
            <person name="Briner A.E."/>
            <person name="Felis G.E."/>
            <person name="de Vos W.M."/>
            <person name="Barrangou R."/>
            <person name="Klaenhammer T.R."/>
            <person name="Caufield P.W."/>
            <person name="Cui Y."/>
            <person name="Zhang H."/>
            <person name="O'Toole P.W."/>
        </authorList>
    </citation>
    <scope>NUCLEOTIDE SEQUENCE [LARGE SCALE GENOMIC DNA]</scope>
    <source>
        <strain evidence="18 19">DSM 16761</strain>
    </source>
</reference>
<dbReference type="NCBIfam" id="TIGR00179">
    <property type="entry name" value="murB"/>
    <property type="match status" value="1"/>
</dbReference>
<gene>
    <name evidence="16" type="primary">murB</name>
    <name evidence="18" type="ORF">FC59_GL001732</name>
</gene>